<keyword evidence="5 6" id="KW-0472">Membrane</keyword>
<organism evidence="7 8">
    <name type="scientific">Paenibacillus rigui</name>
    <dbReference type="NCBI Taxonomy" id="554312"/>
    <lineage>
        <taxon>Bacteria</taxon>
        <taxon>Bacillati</taxon>
        <taxon>Bacillota</taxon>
        <taxon>Bacilli</taxon>
        <taxon>Bacillales</taxon>
        <taxon>Paenibacillaceae</taxon>
        <taxon>Paenibacillus</taxon>
    </lineage>
</organism>
<proteinExistence type="inferred from homology"/>
<dbReference type="InterPro" id="IPR012506">
    <property type="entry name" value="TMEM86B-like"/>
</dbReference>
<evidence type="ECO:0000313" key="7">
    <source>
        <dbReference type="EMBL" id="OXM87411.1"/>
    </source>
</evidence>
<dbReference type="PANTHER" id="PTHR31885">
    <property type="entry name" value="GH04784P"/>
    <property type="match status" value="1"/>
</dbReference>
<feature type="transmembrane region" description="Helical" evidence="6">
    <location>
        <begin position="54"/>
        <end position="73"/>
    </location>
</feature>
<keyword evidence="8" id="KW-1185">Reference proteome</keyword>
<comment type="subcellular location">
    <subcellularLocation>
        <location evidence="1">Membrane</location>
        <topology evidence="1">Multi-pass membrane protein</topology>
    </subcellularLocation>
</comment>
<evidence type="ECO:0000313" key="8">
    <source>
        <dbReference type="Proteomes" id="UP000215509"/>
    </source>
</evidence>
<dbReference type="RefSeq" id="WP_094013708.1">
    <property type="nucleotide sequence ID" value="NZ_NMQW01000005.1"/>
</dbReference>
<feature type="transmembrane region" description="Helical" evidence="6">
    <location>
        <begin position="30"/>
        <end position="47"/>
    </location>
</feature>
<comment type="similarity">
    <text evidence="2">Belongs to the TMEM86 family.</text>
</comment>
<dbReference type="OrthoDB" id="5592477at2"/>
<feature type="transmembrane region" description="Helical" evidence="6">
    <location>
        <begin position="107"/>
        <end position="126"/>
    </location>
</feature>
<evidence type="ECO:0000256" key="4">
    <source>
        <dbReference type="ARBA" id="ARBA00022989"/>
    </source>
</evidence>
<sequence>MFKKFLIAAILISGVGFLFALADGNMLLRWILKPGTIVLIMLLASTATREVRTYRNRVIAGLFFSAVGDSFLLVHGTQWFIFGVLSFLIAHLIYISAFISRWRYSPAHLAGLIPIAIYSFFLLRGLHEGMIAKHAGGMWPLILVYVIVISLMIWSAVISRSPVAITGAILFFLSDSLLAWNMFCYPIPLADFGVMITYYAAQFMIAASIDLRECN</sequence>
<dbReference type="Pfam" id="PF07947">
    <property type="entry name" value="YhhN"/>
    <property type="match status" value="1"/>
</dbReference>
<dbReference type="GO" id="GO:0016787">
    <property type="term" value="F:hydrolase activity"/>
    <property type="evidence" value="ECO:0007669"/>
    <property type="project" value="TreeGrafter"/>
</dbReference>
<feature type="transmembrane region" description="Helical" evidence="6">
    <location>
        <begin position="164"/>
        <end position="183"/>
    </location>
</feature>
<protein>
    <recommendedName>
        <fullName evidence="9">Lysoplasmalogenase</fullName>
    </recommendedName>
</protein>
<evidence type="ECO:0000256" key="5">
    <source>
        <dbReference type="ARBA" id="ARBA00023136"/>
    </source>
</evidence>
<accession>A0A229UVT4</accession>
<keyword evidence="4 6" id="KW-1133">Transmembrane helix</keyword>
<evidence type="ECO:0008006" key="9">
    <source>
        <dbReference type="Google" id="ProtNLM"/>
    </source>
</evidence>
<dbReference type="EMBL" id="NMQW01000005">
    <property type="protein sequence ID" value="OXM87411.1"/>
    <property type="molecule type" value="Genomic_DNA"/>
</dbReference>
<evidence type="ECO:0000256" key="2">
    <source>
        <dbReference type="ARBA" id="ARBA00007375"/>
    </source>
</evidence>
<dbReference type="PANTHER" id="PTHR31885:SF6">
    <property type="entry name" value="GH04784P"/>
    <property type="match status" value="1"/>
</dbReference>
<feature type="transmembrane region" description="Helical" evidence="6">
    <location>
        <begin position="79"/>
        <end position="100"/>
    </location>
</feature>
<gene>
    <name evidence="7" type="ORF">CF651_04710</name>
</gene>
<dbReference type="GO" id="GO:0016020">
    <property type="term" value="C:membrane"/>
    <property type="evidence" value="ECO:0007669"/>
    <property type="project" value="UniProtKB-SubCell"/>
</dbReference>
<evidence type="ECO:0000256" key="3">
    <source>
        <dbReference type="ARBA" id="ARBA00022692"/>
    </source>
</evidence>
<dbReference type="AlphaFoldDB" id="A0A229UVT4"/>
<name>A0A229UVT4_9BACL</name>
<evidence type="ECO:0000256" key="1">
    <source>
        <dbReference type="ARBA" id="ARBA00004141"/>
    </source>
</evidence>
<evidence type="ECO:0000256" key="6">
    <source>
        <dbReference type="SAM" id="Phobius"/>
    </source>
</evidence>
<feature type="transmembrane region" description="Helical" evidence="6">
    <location>
        <begin position="189"/>
        <end position="209"/>
    </location>
</feature>
<reference evidence="7 8" key="1">
    <citation type="submission" date="2017-07" db="EMBL/GenBank/DDBJ databases">
        <title>Genome sequencing and assembly of Paenibacillus rigui.</title>
        <authorList>
            <person name="Mayilraj S."/>
        </authorList>
    </citation>
    <scope>NUCLEOTIDE SEQUENCE [LARGE SCALE GENOMIC DNA]</scope>
    <source>
        <strain evidence="7 8">JCM 16352</strain>
    </source>
</reference>
<dbReference type="Proteomes" id="UP000215509">
    <property type="component" value="Unassembled WGS sequence"/>
</dbReference>
<keyword evidence="3 6" id="KW-0812">Transmembrane</keyword>
<feature type="transmembrane region" description="Helical" evidence="6">
    <location>
        <begin position="138"/>
        <end position="157"/>
    </location>
</feature>
<comment type="caution">
    <text evidence="7">The sequence shown here is derived from an EMBL/GenBank/DDBJ whole genome shotgun (WGS) entry which is preliminary data.</text>
</comment>